<reference evidence="5" key="2">
    <citation type="submission" date="2025-09" db="UniProtKB">
        <authorList>
            <consortium name="Ensembl"/>
        </authorList>
    </citation>
    <scope>IDENTIFICATION</scope>
</reference>
<evidence type="ECO:0000313" key="5">
    <source>
        <dbReference type="Ensembl" id="ENSACDP00005005071.1"/>
    </source>
</evidence>
<dbReference type="InterPro" id="IPR016562">
    <property type="entry name" value="Proteasome_assmbl_chp_2_euk"/>
</dbReference>
<evidence type="ECO:0000256" key="3">
    <source>
        <dbReference type="ARBA" id="ARBA00025745"/>
    </source>
</evidence>
<accession>A0A8B9DGN7</accession>
<dbReference type="Proteomes" id="UP000694521">
    <property type="component" value="Unplaced"/>
</dbReference>
<dbReference type="InterPro" id="IPR019151">
    <property type="entry name" value="Proteasome_assmbl_chaperone_2"/>
</dbReference>
<dbReference type="PANTHER" id="PTHR12970:SF1">
    <property type="entry name" value="PROTEASOME ASSEMBLY CHAPERONE 2"/>
    <property type="match status" value="1"/>
</dbReference>
<evidence type="ECO:0000256" key="1">
    <source>
        <dbReference type="ARBA" id="ARBA00019186"/>
    </source>
</evidence>
<dbReference type="PANTHER" id="PTHR12970">
    <property type="entry name" value="PROTEASOME ASSEMBLY CHAPERONE 2"/>
    <property type="match status" value="1"/>
</dbReference>
<dbReference type="Ensembl" id="ENSACDT00005006087.1">
    <property type="protein sequence ID" value="ENSACDP00005005071.1"/>
    <property type="gene ID" value="ENSACDG00005003714.1"/>
</dbReference>
<dbReference type="AlphaFoldDB" id="A0A8B9DGN7"/>
<dbReference type="Gene3D" id="3.40.50.10900">
    <property type="entry name" value="PAC-like subunit"/>
    <property type="match status" value="2"/>
</dbReference>
<evidence type="ECO:0000256" key="4">
    <source>
        <dbReference type="SAM" id="MobiDB-lite"/>
    </source>
</evidence>
<dbReference type="InterPro" id="IPR038389">
    <property type="entry name" value="PSMG2_sf"/>
</dbReference>
<keyword evidence="6" id="KW-1185">Reference proteome</keyword>
<feature type="compositionally biased region" description="Low complexity" evidence="4">
    <location>
        <begin position="1"/>
        <end position="13"/>
    </location>
</feature>
<dbReference type="GO" id="GO:0005829">
    <property type="term" value="C:cytosol"/>
    <property type="evidence" value="ECO:0007669"/>
    <property type="project" value="TreeGrafter"/>
</dbReference>
<keyword evidence="2" id="KW-0143">Chaperone</keyword>
<name>A0A8B9DGN7_ANSCY</name>
<proteinExistence type="inferred from homology"/>
<feature type="compositionally biased region" description="Basic residues" evidence="4">
    <location>
        <begin position="67"/>
        <end position="78"/>
    </location>
</feature>
<comment type="similarity">
    <text evidence="3">Belongs to the PSMG2 family.</text>
</comment>
<sequence length="283" mass="30673">MSSRSSEARSGGSDMAAAAMTGGGRERSRAPGPAPSRPPTVAARGGPLAAVTAPLRRLGAAPSAPGRHVRPVRGRRPRPPGLHAAHVYSLPSKKLVVLQIRSPFIKNKYRPFCQALLSWVESSKCARVILLSSSHAYQRDDEQLLGTPLRYLLTPALEKAVGGHMQELKWKEMEKIAAYPGINDAEKVLHIPGGGITKLLFTESCSKGIQMAVLLKFCSEGDNIPDAFALVNYLNEWLQLIKSKGSHSTDISPEQEIPDTSSQWKIPSSWRLLFGNGLPPALF</sequence>
<dbReference type="Pfam" id="PF09754">
    <property type="entry name" value="PAC2"/>
    <property type="match status" value="1"/>
</dbReference>
<reference evidence="5" key="1">
    <citation type="submission" date="2025-08" db="UniProtKB">
        <authorList>
            <consortium name="Ensembl"/>
        </authorList>
    </citation>
    <scope>IDENTIFICATION</scope>
</reference>
<organism evidence="5 6">
    <name type="scientific">Anser cygnoides</name>
    <name type="common">Swan goose</name>
    <dbReference type="NCBI Taxonomy" id="8845"/>
    <lineage>
        <taxon>Eukaryota</taxon>
        <taxon>Metazoa</taxon>
        <taxon>Chordata</taxon>
        <taxon>Craniata</taxon>
        <taxon>Vertebrata</taxon>
        <taxon>Euteleostomi</taxon>
        <taxon>Archelosauria</taxon>
        <taxon>Archosauria</taxon>
        <taxon>Dinosauria</taxon>
        <taxon>Saurischia</taxon>
        <taxon>Theropoda</taxon>
        <taxon>Coelurosauria</taxon>
        <taxon>Aves</taxon>
        <taxon>Neognathae</taxon>
        <taxon>Galloanserae</taxon>
        <taxon>Anseriformes</taxon>
        <taxon>Anatidae</taxon>
        <taxon>Anserinae</taxon>
        <taxon>Anser</taxon>
    </lineage>
</organism>
<dbReference type="GO" id="GO:0005634">
    <property type="term" value="C:nucleus"/>
    <property type="evidence" value="ECO:0007669"/>
    <property type="project" value="TreeGrafter"/>
</dbReference>
<evidence type="ECO:0000313" key="6">
    <source>
        <dbReference type="Proteomes" id="UP000694521"/>
    </source>
</evidence>
<feature type="region of interest" description="Disordered" evidence="4">
    <location>
        <begin position="1"/>
        <end position="80"/>
    </location>
</feature>
<dbReference type="FunFam" id="3.40.50.10900:FF:000003">
    <property type="entry name" value="Proteasome assembly chaperone 2"/>
    <property type="match status" value="1"/>
</dbReference>
<dbReference type="GO" id="GO:0043248">
    <property type="term" value="P:proteasome assembly"/>
    <property type="evidence" value="ECO:0007669"/>
    <property type="project" value="TreeGrafter"/>
</dbReference>
<protein>
    <recommendedName>
        <fullName evidence="1">Proteasome assembly chaperone 2</fullName>
    </recommendedName>
</protein>
<evidence type="ECO:0000256" key="2">
    <source>
        <dbReference type="ARBA" id="ARBA00023186"/>
    </source>
</evidence>